<dbReference type="InterPro" id="IPR009080">
    <property type="entry name" value="tRNAsynth_Ia_anticodon-bd"/>
</dbReference>
<dbReference type="AlphaFoldDB" id="A0A0C3F7W0"/>
<name>A0A0C3F7W0_PILCF</name>
<dbReference type="NCBIfam" id="TIGR00435">
    <property type="entry name" value="cysS"/>
    <property type="match status" value="1"/>
</dbReference>
<dbReference type="InterPro" id="IPR024909">
    <property type="entry name" value="Cys-tRNA/MSH_ligase"/>
</dbReference>
<keyword evidence="9" id="KW-0862">Zinc</keyword>
<evidence type="ECO:0000313" key="18">
    <source>
        <dbReference type="Proteomes" id="UP000054166"/>
    </source>
</evidence>
<keyword evidence="5" id="KW-0963">Cytoplasm</keyword>
<dbReference type="InterPro" id="IPR032678">
    <property type="entry name" value="tRNA-synt_1_cat_dom"/>
</dbReference>
<reference evidence="17 18" key="1">
    <citation type="submission" date="2014-04" db="EMBL/GenBank/DDBJ databases">
        <authorList>
            <consortium name="DOE Joint Genome Institute"/>
            <person name="Kuo A."/>
            <person name="Tarkka M."/>
            <person name="Buscot F."/>
            <person name="Kohler A."/>
            <person name="Nagy L.G."/>
            <person name="Floudas D."/>
            <person name="Copeland A."/>
            <person name="Barry K.W."/>
            <person name="Cichocki N."/>
            <person name="Veneault-Fourrey C."/>
            <person name="LaButti K."/>
            <person name="Lindquist E.A."/>
            <person name="Lipzen A."/>
            <person name="Lundell T."/>
            <person name="Morin E."/>
            <person name="Murat C."/>
            <person name="Sun H."/>
            <person name="Tunlid A."/>
            <person name="Henrissat B."/>
            <person name="Grigoriev I.V."/>
            <person name="Hibbett D.S."/>
            <person name="Martin F."/>
            <person name="Nordberg H.P."/>
            <person name="Cantor M.N."/>
            <person name="Hua S.X."/>
        </authorList>
    </citation>
    <scope>NUCLEOTIDE SEQUENCE [LARGE SCALE GENOMIC DNA]</scope>
    <source>
        <strain evidence="17 18">F 1598</strain>
    </source>
</reference>
<keyword evidence="6" id="KW-0436">Ligase</keyword>
<dbReference type="PRINTS" id="PR00983">
    <property type="entry name" value="TRNASYNTHCYS"/>
</dbReference>
<keyword evidence="8" id="KW-0547">Nucleotide-binding</keyword>
<keyword evidence="12" id="KW-0030">Aminoacyl-tRNA synthetase</keyword>
<protein>
    <recommendedName>
        <fullName evidence="4">cysteine--tRNA ligase</fullName>
        <ecNumber evidence="4">6.1.1.16</ecNumber>
    </recommendedName>
    <alternativeName>
        <fullName evidence="13">Cysteinyl-tRNA synthetase</fullName>
    </alternativeName>
</protein>
<dbReference type="InterPro" id="IPR014729">
    <property type="entry name" value="Rossmann-like_a/b/a_fold"/>
</dbReference>
<dbReference type="GO" id="GO:0046872">
    <property type="term" value="F:metal ion binding"/>
    <property type="evidence" value="ECO:0007669"/>
    <property type="project" value="UniProtKB-KW"/>
</dbReference>
<gene>
    <name evidence="17" type="ORF">PILCRDRAFT_826824</name>
</gene>
<evidence type="ECO:0000256" key="12">
    <source>
        <dbReference type="ARBA" id="ARBA00023146"/>
    </source>
</evidence>
<evidence type="ECO:0000256" key="4">
    <source>
        <dbReference type="ARBA" id="ARBA00012832"/>
    </source>
</evidence>
<dbReference type="Pfam" id="PF09190">
    <property type="entry name" value="DALR_2"/>
    <property type="match status" value="1"/>
</dbReference>
<sequence length="776" mass="87451">MANQQPPWTLPTRQTEEPVLKVYNSLTRSKTEFVPRNGNHVKWYNCGPTVYDASHMGHARNYVTQDILRRIMTDYFGYDVHFVMNITDIDDKIILRARQNFLVDKFRMETTAASPELITELRDAWRTYVQDKLSKGKGLPDGDKPVSGDEEKSWPRLVGLYDDKTWKQECSKRDEKFEMLFSAANRTLSAINTAEGLVKSGQTGQNVAHQLVDDARDILAVALDAKFKSTVTDPAVFRSLAAYWEDQFFKDMGRLRVRGPDTLTRVTEYVPEIVSFVEQIIKNGYGYEVDGSVYFDTNVFDKADGHNYAKLEPWSKDNRALLEEGEGSLSAKAGRRSGSDFALWKASKQGEPSWPSPWGPGRPGWHIECSVMASAIFGDNMDIHSGGSDLAFPHHDNEMAQSEAYHNCGSWVNYFIHTGHLHIEGLKMSKSLKNFITIDEILQKYTARQLRLAFLTQLWNTKVDFSESSMSGEVRSIETTFNNFFTIVKALVGQVEADPSQSDGQHHYSIPEVELTQAFYETQSSFRASLCDSFNTPEALVHLRDIVSRTNIYINSQGKNLNIGLVSNIARWVSNMLRMFGLGEGEKYELGWGQAGTEEGDVNREEVLMPYLRTLSSFRDGVRRLAMAKGDNALEDILVLCDNLRDTDLVPLGVALADQPDGKALVKLMSPSDLIKARDEKRALVDAKAAKKAAAAEAERFKRQQRLEKGRVPAEEMFKPPNVPEGTYSKWNEAGLPMLDGDGNELSKSGAKKVAKDWGVQKKLHEEFLAWQEEAQ</sequence>
<feature type="compositionally biased region" description="Basic and acidic residues" evidence="14">
    <location>
        <begin position="699"/>
        <end position="718"/>
    </location>
</feature>
<evidence type="ECO:0000256" key="14">
    <source>
        <dbReference type="SAM" id="MobiDB-lite"/>
    </source>
</evidence>
<dbReference type="STRING" id="765440.A0A0C3F7W0"/>
<feature type="domain" description="Cysteinyl-tRNA synthetase class Ia DALR" evidence="16">
    <location>
        <begin position="526"/>
        <end position="581"/>
    </location>
</feature>
<dbReference type="GO" id="GO:0005524">
    <property type="term" value="F:ATP binding"/>
    <property type="evidence" value="ECO:0007669"/>
    <property type="project" value="UniProtKB-KW"/>
</dbReference>
<dbReference type="Gene3D" id="1.20.120.640">
    <property type="entry name" value="Anticodon-binding domain of a subclass of class I aminoacyl-tRNA synthetases"/>
    <property type="match status" value="1"/>
</dbReference>
<feature type="domain" description="tRNA synthetases class I catalytic" evidence="15">
    <location>
        <begin position="33"/>
        <end position="471"/>
    </location>
</feature>
<dbReference type="HAMAP" id="MF_00041">
    <property type="entry name" value="Cys_tRNA_synth"/>
    <property type="match status" value="1"/>
</dbReference>
<dbReference type="GO" id="GO:0005737">
    <property type="term" value="C:cytoplasm"/>
    <property type="evidence" value="ECO:0007669"/>
    <property type="project" value="TreeGrafter"/>
</dbReference>
<evidence type="ECO:0000256" key="8">
    <source>
        <dbReference type="ARBA" id="ARBA00022741"/>
    </source>
</evidence>
<dbReference type="InParanoid" id="A0A0C3F7W0"/>
<evidence type="ECO:0000256" key="3">
    <source>
        <dbReference type="ARBA" id="ARBA00005594"/>
    </source>
</evidence>
<dbReference type="OrthoDB" id="438179at2759"/>
<dbReference type="Gene3D" id="3.40.50.620">
    <property type="entry name" value="HUPs"/>
    <property type="match status" value="2"/>
</dbReference>
<feature type="region of interest" description="Disordered" evidence="14">
    <location>
        <begin position="699"/>
        <end position="736"/>
    </location>
</feature>
<keyword evidence="18" id="KW-1185">Reference proteome</keyword>
<comment type="subcellular location">
    <subcellularLocation>
        <location evidence="2">Cytoplasm</location>
    </subcellularLocation>
</comment>
<dbReference type="CDD" id="cd00672">
    <property type="entry name" value="CysRS_core"/>
    <property type="match status" value="1"/>
</dbReference>
<keyword evidence="7" id="KW-0479">Metal-binding</keyword>
<dbReference type="SUPFAM" id="SSF47323">
    <property type="entry name" value="Anticodon-binding domain of a subclass of class I aminoacyl-tRNA synthetases"/>
    <property type="match status" value="1"/>
</dbReference>
<organism evidence="17 18">
    <name type="scientific">Piloderma croceum (strain F 1598)</name>
    <dbReference type="NCBI Taxonomy" id="765440"/>
    <lineage>
        <taxon>Eukaryota</taxon>
        <taxon>Fungi</taxon>
        <taxon>Dikarya</taxon>
        <taxon>Basidiomycota</taxon>
        <taxon>Agaricomycotina</taxon>
        <taxon>Agaricomycetes</taxon>
        <taxon>Agaricomycetidae</taxon>
        <taxon>Atheliales</taxon>
        <taxon>Atheliaceae</taxon>
        <taxon>Piloderma</taxon>
    </lineage>
</organism>
<evidence type="ECO:0000256" key="9">
    <source>
        <dbReference type="ARBA" id="ARBA00022833"/>
    </source>
</evidence>
<evidence type="ECO:0000256" key="11">
    <source>
        <dbReference type="ARBA" id="ARBA00022917"/>
    </source>
</evidence>
<accession>A0A0C3F7W0</accession>
<evidence type="ECO:0000256" key="7">
    <source>
        <dbReference type="ARBA" id="ARBA00022723"/>
    </source>
</evidence>
<evidence type="ECO:0000256" key="5">
    <source>
        <dbReference type="ARBA" id="ARBA00022490"/>
    </source>
</evidence>
<dbReference type="EC" id="6.1.1.16" evidence="4"/>
<evidence type="ECO:0000256" key="2">
    <source>
        <dbReference type="ARBA" id="ARBA00004496"/>
    </source>
</evidence>
<dbReference type="FunCoup" id="A0A0C3F7W0">
    <property type="interactions" value="681"/>
</dbReference>
<dbReference type="PANTHER" id="PTHR10890:SF3">
    <property type="entry name" value="CYSTEINE--TRNA LIGASE, CYTOPLASMIC"/>
    <property type="match status" value="1"/>
</dbReference>
<dbReference type="Proteomes" id="UP000054166">
    <property type="component" value="Unassembled WGS sequence"/>
</dbReference>
<keyword evidence="11" id="KW-0648">Protein biosynthesis</keyword>
<evidence type="ECO:0000313" key="17">
    <source>
        <dbReference type="EMBL" id="KIM75976.1"/>
    </source>
</evidence>
<evidence type="ECO:0000256" key="6">
    <source>
        <dbReference type="ARBA" id="ARBA00022598"/>
    </source>
</evidence>
<reference evidence="18" key="2">
    <citation type="submission" date="2015-01" db="EMBL/GenBank/DDBJ databases">
        <title>Evolutionary Origins and Diversification of the Mycorrhizal Mutualists.</title>
        <authorList>
            <consortium name="DOE Joint Genome Institute"/>
            <consortium name="Mycorrhizal Genomics Consortium"/>
            <person name="Kohler A."/>
            <person name="Kuo A."/>
            <person name="Nagy L.G."/>
            <person name="Floudas D."/>
            <person name="Copeland A."/>
            <person name="Barry K.W."/>
            <person name="Cichocki N."/>
            <person name="Veneault-Fourrey C."/>
            <person name="LaButti K."/>
            <person name="Lindquist E.A."/>
            <person name="Lipzen A."/>
            <person name="Lundell T."/>
            <person name="Morin E."/>
            <person name="Murat C."/>
            <person name="Riley R."/>
            <person name="Ohm R."/>
            <person name="Sun H."/>
            <person name="Tunlid A."/>
            <person name="Henrissat B."/>
            <person name="Grigoriev I.V."/>
            <person name="Hibbett D.S."/>
            <person name="Martin F."/>
        </authorList>
    </citation>
    <scope>NUCLEOTIDE SEQUENCE [LARGE SCALE GENOMIC DNA]</scope>
    <source>
        <strain evidence="18">F 1598</strain>
    </source>
</reference>
<keyword evidence="10" id="KW-0067">ATP-binding</keyword>
<comment type="cofactor">
    <cofactor evidence="1">
        <name>Zn(2+)</name>
        <dbReference type="ChEBI" id="CHEBI:29105"/>
    </cofactor>
</comment>
<proteinExistence type="inferred from homology"/>
<dbReference type="HOGENOM" id="CLU_013528_3_1_1"/>
<evidence type="ECO:0000256" key="13">
    <source>
        <dbReference type="ARBA" id="ARBA00031499"/>
    </source>
</evidence>
<dbReference type="Pfam" id="PF01406">
    <property type="entry name" value="tRNA-synt_1e"/>
    <property type="match status" value="1"/>
</dbReference>
<comment type="similarity">
    <text evidence="3">Belongs to the class-I aminoacyl-tRNA synthetase family.</text>
</comment>
<evidence type="ECO:0000256" key="1">
    <source>
        <dbReference type="ARBA" id="ARBA00001947"/>
    </source>
</evidence>
<evidence type="ECO:0000256" key="10">
    <source>
        <dbReference type="ARBA" id="ARBA00022840"/>
    </source>
</evidence>
<dbReference type="GO" id="GO:0006423">
    <property type="term" value="P:cysteinyl-tRNA aminoacylation"/>
    <property type="evidence" value="ECO:0007669"/>
    <property type="project" value="InterPro"/>
</dbReference>
<dbReference type="GO" id="GO:0004817">
    <property type="term" value="F:cysteine-tRNA ligase activity"/>
    <property type="evidence" value="ECO:0007669"/>
    <property type="project" value="UniProtKB-EC"/>
</dbReference>
<dbReference type="InterPro" id="IPR015273">
    <property type="entry name" value="Cys-tRNA-synt_Ia_DALR"/>
</dbReference>
<dbReference type="PANTHER" id="PTHR10890">
    <property type="entry name" value="CYSTEINYL-TRNA SYNTHETASE"/>
    <property type="match status" value="1"/>
</dbReference>
<evidence type="ECO:0000259" key="15">
    <source>
        <dbReference type="Pfam" id="PF01406"/>
    </source>
</evidence>
<dbReference type="SUPFAM" id="SSF52374">
    <property type="entry name" value="Nucleotidylyl transferase"/>
    <property type="match status" value="1"/>
</dbReference>
<dbReference type="InterPro" id="IPR015803">
    <property type="entry name" value="Cys-tRNA-ligase"/>
</dbReference>
<evidence type="ECO:0000259" key="16">
    <source>
        <dbReference type="Pfam" id="PF09190"/>
    </source>
</evidence>
<dbReference type="EMBL" id="KN833040">
    <property type="protein sequence ID" value="KIM75976.1"/>
    <property type="molecule type" value="Genomic_DNA"/>
</dbReference>